<dbReference type="GO" id="GO:0043024">
    <property type="term" value="F:ribosomal small subunit binding"/>
    <property type="evidence" value="ECO:0007669"/>
    <property type="project" value="TreeGrafter"/>
</dbReference>
<evidence type="ECO:0000313" key="4">
    <source>
        <dbReference type="EMBL" id="ARU62505.1"/>
    </source>
</evidence>
<dbReference type="KEGG" id="tum:CBW65_17205"/>
<dbReference type="Gene3D" id="3.30.300.20">
    <property type="match status" value="1"/>
</dbReference>
<dbReference type="EMBL" id="CP021434">
    <property type="protein sequence ID" value="ARU62505.1"/>
    <property type="molecule type" value="Genomic_DNA"/>
</dbReference>
<dbReference type="PANTHER" id="PTHR33515">
    <property type="entry name" value="RIBOSOME-BINDING FACTOR A, CHLOROPLASTIC-RELATED"/>
    <property type="match status" value="1"/>
</dbReference>
<dbReference type="InterPro" id="IPR020053">
    <property type="entry name" value="Ribosome-bd_factorA_CS"/>
</dbReference>
<dbReference type="FunFam" id="3.30.300.20:FF:000009">
    <property type="entry name" value="Ribosome-binding factor A"/>
    <property type="match status" value="1"/>
</dbReference>
<evidence type="ECO:0000256" key="1">
    <source>
        <dbReference type="ARBA" id="ARBA00022490"/>
    </source>
</evidence>
<accession>A0A1Y0ISS6</accession>
<comment type="subunit">
    <text evidence="3">Monomer. Binds 30S ribosomal subunits, but not 50S ribosomal subunits or 70S ribosomes.</text>
</comment>
<protein>
    <recommendedName>
        <fullName evidence="3">Ribosome-binding factor A</fullName>
    </recommendedName>
</protein>
<dbReference type="RefSeq" id="WP_087457863.1">
    <property type="nucleotide sequence ID" value="NZ_CP021434.1"/>
</dbReference>
<gene>
    <name evidence="3" type="primary">rbfA</name>
    <name evidence="4" type="ORF">CBW65_17205</name>
</gene>
<dbReference type="InterPro" id="IPR000238">
    <property type="entry name" value="RbfA"/>
</dbReference>
<dbReference type="InterPro" id="IPR015946">
    <property type="entry name" value="KH_dom-like_a/b"/>
</dbReference>
<dbReference type="NCBIfam" id="TIGR00082">
    <property type="entry name" value="rbfA"/>
    <property type="match status" value="1"/>
</dbReference>
<evidence type="ECO:0000256" key="3">
    <source>
        <dbReference type="HAMAP-Rule" id="MF_00003"/>
    </source>
</evidence>
<dbReference type="GO" id="GO:0030490">
    <property type="term" value="P:maturation of SSU-rRNA"/>
    <property type="evidence" value="ECO:0007669"/>
    <property type="project" value="UniProtKB-UniRule"/>
</dbReference>
<comment type="subcellular location">
    <subcellularLocation>
        <location evidence="3">Cytoplasm</location>
    </subcellularLocation>
</comment>
<dbReference type="SUPFAM" id="SSF89919">
    <property type="entry name" value="Ribosome-binding factor A, RbfA"/>
    <property type="match status" value="1"/>
</dbReference>
<keyword evidence="5" id="KW-1185">Reference proteome</keyword>
<name>A0A1Y0ISS6_9BACL</name>
<keyword evidence="1 3" id="KW-0963">Cytoplasm</keyword>
<reference evidence="5" key="1">
    <citation type="submission" date="2017-05" db="EMBL/GenBank/DDBJ databases">
        <authorList>
            <person name="Sung H."/>
        </authorList>
    </citation>
    <scope>NUCLEOTIDE SEQUENCE [LARGE SCALE GENOMIC DNA]</scope>
    <source>
        <strain evidence="5">AR23208</strain>
    </source>
</reference>
<dbReference type="AlphaFoldDB" id="A0A1Y0ISS6"/>
<keyword evidence="2 3" id="KW-0690">Ribosome biogenesis</keyword>
<evidence type="ECO:0000313" key="5">
    <source>
        <dbReference type="Proteomes" id="UP000195437"/>
    </source>
</evidence>
<dbReference type="PROSITE" id="PS01319">
    <property type="entry name" value="RBFA"/>
    <property type="match status" value="1"/>
</dbReference>
<sequence length="128" mass="14549">MAKLRVSRVGEQIKKEIVDIVRTEVKDPRVGFVTITEVEASGDLQHATVFVSVLGDEEQRKGTMEALQKAAGFIRAEVGRRVRLRRTPELHFKLDTSLDYSTRIGKVLRDIKEGEKQDEPQSETETRI</sequence>
<proteinExistence type="inferred from homology"/>
<organism evidence="4 5">
    <name type="scientific">Tumebacillus avium</name>
    <dbReference type="NCBI Taxonomy" id="1903704"/>
    <lineage>
        <taxon>Bacteria</taxon>
        <taxon>Bacillati</taxon>
        <taxon>Bacillota</taxon>
        <taxon>Bacilli</taxon>
        <taxon>Bacillales</taxon>
        <taxon>Alicyclobacillaceae</taxon>
        <taxon>Tumebacillus</taxon>
    </lineage>
</organism>
<dbReference type="InterPro" id="IPR023799">
    <property type="entry name" value="RbfA_dom_sf"/>
</dbReference>
<dbReference type="Proteomes" id="UP000195437">
    <property type="component" value="Chromosome"/>
</dbReference>
<dbReference type="PANTHER" id="PTHR33515:SF1">
    <property type="entry name" value="RIBOSOME-BINDING FACTOR A, CHLOROPLASTIC-RELATED"/>
    <property type="match status" value="1"/>
</dbReference>
<dbReference type="OrthoDB" id="307788at2"/>
<comment type="function">
    <text evidence="3">One of several proteins that assist in the late maturation steps of the functional core of the 30S ribosomal subunit. Associates with free 30S ribosomal subunits (but not with 30S subunits that are part of 70S ribosomes or polysomes). Required for efficient processing of 16S rRNA. May interact with the 5'-terminal helix region of 16S rRNA.</text>
</comment>
<comment type="similarity">
    <text evidence="3">Belongs to the RbfA family.</text>
</comment>
<dbReference type="HAMAP" id="MF_00003">
    <property type="entry name" value="RbfA"/>
    <property type="match status" value="1"/>
</dbReference>
<dbReference type="Pfam" id="PF02033">
    <property type="entry name" value="RBFA"/>
    <property type="match status" value="1"/>
</dbReference>
<dbReference type="GO" id="GO:0005829">
    <property type="term" value="C:cytosol"/>
    <property type="evidence" value="ECO:0007669"/>
    <property type="project" value="TreeGrafter"/>
</dbReference>
<evidence type="ECO:0000256" key="2">
    <source>
        <dbReference type="ARBA" id="ARBA00022517"/>
    </source>
</evidence>